<reference evidence="2" key="1">
    <citation type="journal article" date="2021" name="Nat. Microbiol.">
        <title>Cocultivation of an ultrasmall environmental parasitic bacterium with lytic ability against bacteria associated with wastewater foams.</title>
        <authorList>
            <person name="Batinovic S."/>
            <person name="Rose J.J.A."/>
            <person name="Ratcliffe J."/>
            <person name="Seviour R.J."/>
            <person name="Petrovski S."/>
        </authorList>
    </citation>
    <scope>NUCLEOTIDE SEQUENCE</scope>
    <source>
        <strain evidence="2">JR1</strain>
    </source>
</reference>
<dbReference type="EMBL" id="CP045921">
    <property type="protein sequence ID" value="QHN42775.1"/>
    <property type="molecule type" value="Genomic_DNA"/>
</dbReference>
<dbReference type="SUPFAM" id="SSF55811">
    <property type="entry name" value="Nudix"/>
    <property type="match status" value="1"/>
</dbReference>
<organism evidence="2 3">
    <name type="scientific">Candidatus Mycosynbacter amalyticus</name>
    <dbReference type="NCBI Taxonomy" id="2665156"/>
    <lineage>
        <taxon>Bacteria</taxon>
        <taxon>Candidatus Saccharimonadota</taxon>
        <taxon>Candidatus Saccharimonadota incertae sedis</taxon>
        <taxon>Candidatus Mycosynbacter</taxon>
    </lineage>
</organism>
<accession>A0A857MLU6</accession>
<sequence>MAATEQPQDELYPTVSAVLLYDNKVLLRRDQQVYSWLSPSTHIGIDETPLGALFRHVQAETGLRQEYLTVLATYADNMSLERDEAEGNTQPMPFDLDIHRMGQGNHVHIDSAYILVSTTDELTPEVEAPPELEWFDAEQLGELMLTSKITVSRALYALQKHAETTEQE</sequence>
<evidence type="ECO:0000313" key="3">
    <source>
        <dbReference type="Proteomes" id="UP001059824"/>
    </source>
</evidence>
<dbReference type="RefSeq" id="WP_260764313.1">
    <property type="nucleotide sequence ID" value="NZ_CP045921.1"/>
</dbReference>
<gene>
    <name evidence="2" type="ORF">GII36_02820</name>
</gene>
<proteinExistence type="predicted"/>
<dbReference type="AlphaFoldDB" id="A0A857MLU6"/>
<dbReference type="Gene3D" id="3.90.79.10">
    <property type="entry name" value="Nucleoside Triphosphate Pyrophosphohydrolase"/>
    <property type="match status" value="1"/>
</dbReference>
<evidence type="ECO:0000313" key="2">
    <source>
        <dbReference type="EMBL" id="QHN42775.1"/>
    </source>
</evidence>
<keyword evidence="3" id="KW-1185">Reference proteome</keyword>
<name>A0A857MLU6_9BACT</name>
<protein>
    <submittedName>
        <fullName evidence="2">NUDIX domain-containing protein</fullName>
    </submittedName>
</protein>
<dbReference type="InterPro" id="IPR015797">
    <property type="entry name" value="NUDIX_hydrolase-like_dom_sf"/>
</dbReference>
<feature type="domain" description="Nudix hydrolase" evidence="1">
    <location>
        <begin position="10"/>
        <end position="157"/>
    </location>
</feature>
<dbReference type="PROSITE" id="PS51462">
    <property type="entry name" value="NUDIX"/>
    <property type="match status" value="1"/>
</dbReference>
<dbReference type="Pfam" id="PF00293">
    <property type="entry name" value="NUDIX"/>
    <property type="match status" value="1"/>
</dbReference>
<dbReference type="KEGG" id="mama:GII36_02820"/>
<evidence type="ECO:0000259" key="1">
    <source>
        <dbReference type="PROSITE" id="PS51462"/>
    </source>
</evidence>
<dbReference type="InterPro" id="IPR000086">
    <property type="entry name" value="NUDIX_hydrolase_dom"/>
</dbReference>
<dbReference type="Proteomes" id="UP001059824">
    <property type="component" value="Chromosome"/>
</dbReference>